<proteinExistence type="predicted"/>
<feature type="compositionally biased region" description="Basic and acidic residues" evidence="1">
    <location>
        <begin position="80"/>
        <end position="96"/>
    </location>
</feature>
<reference evidence="3" key="1">
    <citation type="submission" date="2015-01" db="EMBL/GenBank/DDBJ databases">
        <authorList>
            <person name="Aslett A.Martin."/>
            <person name="De Silva Nishadi"/>
        </authorList>
    </citation>
    <scope>NUCLEOTIDE SEQUENCE [LARGE SCALE GENOMIC DNA]</scope>
    <source>
        <strain evidence="3">UMC4404</strain>
    </source>
</reference>
<dbReference type="EMBL" id="CDNY01000004">
    <property type="protein sequence ID" value="CEN31424.1"/>
    <property type="molecule type" value="Genomic_DNA"/>
</dbReference>
<feature type="region of interest" description="Disordered" evidence="1">
    <location>
        <begin position="42"/>
        <end position="153"/>
    </location>
</feature>
<dbReference type="Proteomes" id="UP000049685">
    <property type="component" value="Unassembled WGS sequence"/>
</dbReference>
<name>A0A9P1P7X7_PARSO</name>
<accession>A0A9P1P7X7</accession>
<evidence type="ECO:0000313" key="2">
    <source>
        <dbReference type="EMBL" id="CEN31424.1"/>
    </source>
</evidence>
<sequence>MFGKKAIAGILSGIIVFGSGMFIGKINTVDNDTYENLKSKHEKTVEEVNSTKKDLNKANKELSKLKKTEEKEDSQEDNQTVDKEVKRASNNEKGYADENTTTKSSDEISNQGHKSIENPPIVESETKVLTPMLPEKPIDVGDHPIEDSPTNGM</sequence>
<dbReference type="RefSeq" id="WP_057558934.1">
    <property type="nucleotide sequence ID" value="NZ_CDNY01000004.1"/>
</dbReference>
<evidence type="ECO:0000256" key="1">
    <source>
        <dbReference type="SAM" id="MobiDB-lite"/>
    </source>
</evidence>
<feature type="compositionally biased region" description="Basic and acidic residues" evidence="1">
    <location>
        <begin position="136"/>
        <end position="146"/>
    </location>
</feature>
<evidence type="ECO:0000313" key="3">
    <source>
        <dbReference type="Proteomes" id="UP000049685"/>
    </source>
</evidence>
<dbReference type="AlphaFoldDB" id="A0A9P1P7X7"/>
<gene>
    <name evidence="2" type="ORF">UMC4404_32981</name>
</gene>
<feature type="compositionally biased region" description="Polar residues" evidence="1">
    <location>
        <begin position="98"/>
        <end position="113"/>
    </location>
</feature>
<protein>
    <submittedName>
        <fullName evidence="2">Uncharacterized protein</fullName>
    </submittedName>
</protein>
<organism evidence="2 3">
    <name type="scientific">Paraclostridium sordellii</name>
    <name type="common">Clostridium sordellii</name>
    <dbReference type="NCBI Taxonomy" id="1505"/>
    <lineage>
        <taxon>Bacteria</taxon>
        <taxon>Bacillati</taxon>
        <taxon>Bacillota</taxon>
        <taxon>Clostridia</taxon>
        <taxon>Peptostreptococcales</taxon>
        <taxon>Peptostreptococcaceae</taxon>
        <taxon>Paraclostridium</taxon>
    </lineage>
</organism>
<comment type="caution">
    <text evidence="2">The sequence shown here is derived from an EMBL/GenBank/DDBJ whole genome shotgun (WGS) entry which is preliminary data.</text>
</comment>
<feature type="compositionally biased region" description="Basic and acidic residues" evidence="1">
    <location>
        <begin position="42"/>
        <end position="70"/>
    </location>
</feature>